<reference evidence="9 10" key="1">
    <citation type="submission" date="2020-08" db="EMBL/GenBank/DDBJ databases">
        <title>Complete Genome Sequence of Effusibacillus dendaii Strain skT53, Isolated from Farmland soil.</title>
        <authorList>
            <person name="Konishi T."/>
            <person name="Kawasaki H."/>
        </authorList>
    </citation>
    <scope>NUCLEOTIDE SEQUENCE [LARGE SCALE GENOMIC DNA]</scope>
    <source>
        <strain evidence="10">skT53</strain>
    </source>
</reference>
<dbReference type="RefSeq" id="WP_200759348.1">
    <property type="nucleotide sequence ID" value="NZ_AP023366.1"/>
</dbReference>
<dbReference type="Proteomes" id="UP000593802">
    <property type="component" value="Chromosome"/>
</dbReference>
<organism evidence="9 10">
    <name type="scientific">Effusibacillus dendaii</name>
    <dbReference type="NCBI Taxonomy" id="2743772"/>
    <lineage>
        <taxon>Bacteria</taxon>
        <taxon>Bacillati</taxon>
        <taxon>Bacillota</taxon>
        <taxon>Bacilli</taxon>
        <taxon>Bacillales</taxon>
        <taxon>Alicyclobacillaceae</taxon>
        <taxon>Effusibacillus</taxon>
    </lineage>
</organism>
<gene>
    <name evidence="9" type="ORF">skT53_01870</name>
</gene>
<dbReference type="InterPro" id="IPR025937">
    <property type="entry name" value="PDGLE_dom"/>
</dbReference>
<dbReference type="EMBL" id="AP023366">
    <property type="protein sequence ID" value="BCJ85202.1"/>
    <property type="molecule type" value="Genomic_DNA"/>
</dbReference>
<accession>A0A7I8D731</accession>
<evidence type="ECO:0000256" key="3">
    <source>
        <dbReference type="ARBA" id="ARBA00022692"/>
    </source>
</evidence>
<dbReference type="Pfam" id="PF13190">
    <property type="entry name" value="PDGLE"/>
    <property type="match status" value="1"/>
</dbReference>
<feature type="domain" description="PDGLE" evidence="8">
    <location>
        <begin position="7"/>
        <end position="87"/>
    </location>
</feature>
<proteinExistence type="predicted"/>
<feature type="transmembrane region" description="Helical" evidence="6">
    <location>
        <begin position="72"/>
        <end position="93"/>
    </location>
</feature>
<protein>
    <recommendedName>
        <fullName evidence="8">PDGLE domain-containing protein</fullName>
    </recommendedName>
</protein>
<keyword evidence="10" id="KW-1185">Reference proteome</keyword>
<evidence type="ECO:0000256" key="6">
    <source>
        <dbReference type="SAM" id="Phobius"/>
    </source>
</evidence>
<evidence type="ECO:0000256" key="4">
    <source>
        <dbReference type="ARBA" id="ARBA00022989"/>
    </source>
</evidence>
<keyword evidence="3 6" id="KW-0812">Transmembrane</keyword>
<evidence type="ECO:0000256" key="1">
    <source>
        <dbReference type="ARBA" id="ARBA00004236"/>
    </source>
</evidence>
<evidence type="ECO:0000256" key="5">
    <source>
        <dbReference type="ARBA" id="ARBA00023136"/>
    </source>
</evidence>
<dbReference type="KEGG" id="eff:skT53_01870"/>
<comment type="subcellular location">
    <subcellularLocation>
        <location evidence="1">Cell membrane</location>
    </subcellularLocation>
</comment>
<evidence type="ECO:0000256" key="7">
    <source>
        <dbReference type="SAM" id="SignalP"/>
    </source>
</evidence>
<evidence type="ECO:0000256" key="2">
    <source>
        <dbReference type="ARBA" id="ARBA00022475"/>
    </source>
</evidence>
<keyword evidence="7" id="KW-0732">Signal</keyword>
<evidence type="ECO:0000313" key="10">
    <source>
        <dbReference type="Proteomes" id="UP000593802"/>
    </source>
</evidence>
<feature type="chain" id="PRO_5032483025" description="PDGLE domain-containing protein" evidence="7">
    <location>
        <begin position="27"/>
        <end position="96"/>
    </location>
</feature>
<keyword evidence="2" id="KW-1003">Cell membrane</keyword>
<name>A0A7I8D731_9BACL</name>
<evidence type="ECO:0000259" key="8">
    <source>
        <dbReference type="Pfam" id="PF13190"/>
    </source>
</evidence>
<feature type="signal peptide" evidence="7">
    <location>
        <begin position="1"/>
        <end position="26"/>
    </location>
</feature>
<evidence type="ECO:0000313" key="9">
    <source>
        <dbReference type="EMBL" id="BCJ85202.1"/>
    </source>
</evidence>
<dbReference type="AlphaFoldDB" id="A0A7I8D731"/>
<dbReference type="GO" id="GO:0005886">
    <property type="term" value="C:plasma membrane"/>
    <property type="evidence" value="ECO:0007669"/>
    <property type="project" value="UniProtKB-SubCell"/>
</dbReference>
<sequence length="96" mass="10227">MKRVPKKLLIGLLGCLLLAGIVSPFASTSPDGLKRTAIQLGFSDKEAGMSFSSLFSGYHASFVSMPGLSTSLAGIIGVGLTLICSLTWFGYWARRR</sequence>
<keyword evidence="4 6" id="KW-1133">Transmembrane helix</keyword>
<keyword evidence="5 6" id="KW-0472">Membrane</keyword>